<feature type="transmembrane region" description="Helical" evidence="1">
    <location>
        <begin position="47"/>
        <end position="66"/>
    </location>
</feature>
<dbReference type="eggNOG" id="ENOG5031VEU">
    <property type="taxonomic scope" value="Bacteria"/>
</dbReference>
<dbReference type="KEGG" id="gbr:Gbro_3148"/>
<accession>D0LBW6</accession>
<evidence type="ECO:0000313" key="3">
    <source>
        <dbReference type="Proteomes" id="UP000001219"/>
    </source>
</evidence>
<evidence type="ECO:0000313" key="2">
    <source>
        <dbReference type="EMBL" id="ACY22353.1"/>
    </source>
</evidence>
<feature type="transmembrane region" description="Helical" evidence="1">
    <location>
        <begin position="73"/>
        <end position="94"/>
    </location>
</feature>
<organism evidence="2 3">
    <name type="scientific">Gordonia bronchialis (strain ATCC 25592 / DSM 43247 / BCRC 13721 / JCM 3198 / KCTC 3076 / NBRC 16047 / NCTC 10667)</name>
    <name type="common">Rhodococcus bronchialis</name>
    <dbReference type="NCBI Taxonomy" id="526226"/>
    <lineage>
        <taxon>Bacteria</taxon>
        <taxon>Bacillati</taxon>
        <taxon>Actinomycetota</taxon>
        <taxon>Actinomycetes</taxon>
        <taxon>Mycobacteriales</taxon>
        <taxon>Gordoniaceae</taxon>
        <taxon>Gordonia</taxon>
    </lineage>
</organism>
<reference evidence="3" key="1">
    <citation type="submission" date="2009-10" db="EMBL/GenBank/DDBJ databases">
        <title>The complete chromosome of Gordonia bronchialis DSM 43247.</title>
        <authorList>
            <consortium name="US DOE Joint Genome Institute (JGI-PGF)"/>
            <person name="Lucas S."/>
            <person name="Copeland A."/>
            <person name="Lapidus A."/>
            <person name="Glavina del Rio T."/>
            <person name="Dalin E."/>
            <person name="Tice H."/>
            <person name="Bruce D."/>
            <person name="Goodwin L."/>
            <person name="Pitluck S."/>
            <person name="Kyrpides N."/>
            <person name="Mavromatis K."/>
            <person name="Ivanova N."/>
            <person name="Ovchinnikova G."/>
            <person name="Saunders E."/>
            <person name="Brettin T."/>
            <person name="Detter J.C."/>
            <person name="Han C."/>
            <person name="Larimer F."/>
            <person name="Land M."/>
            <person name="Hauser L."/>
            <person name="Markowitz V."/>
            <person name="Cheng J.-F."/>
            <person name="Hugenholtz P."/>
            <person name="Woyke T."/>
            <person name="Wu D."/>
            <person name="Jando M."/>
            <person name="Schneider S."/>
            <person name="Goeker M."/>
            <person name="Klenk H.-P."/>
            <person name="Eisen J.A."/>
        </authorList>
    </citation>
    <scope>NUCLEOTIDE SEQUENCE [LARGE SCALE GENOMIC DNA]</scope>
    <source>
        <strain evidence="3">ATCC 25592 / DSM 43247 / BCRC 13721 / JCM 3198 / KCTC 3076 / NBRC 16047 / NCTC 10667</strain>
    </source>
</reference>
<dbReference type="HOGENOM" id="CLU_1494667_0_0_11"/>
<gene>
    <name evidence="2" type="ordered locus">Gbro_3148</name>
</gene>
<keyword evidence="1" id="KW-1133">Transmembrane helix</keyword>
<reference evidence="2 3" key="2">
    <citation type="journal article" date="2010" name="Stand. Genomic Sci.">
        <title>Complete genome sequence of Gordonia bronchialis type strain (3410).</title>
        <authorList>
            <person name="Ivanova N."/>
            <person name="Sikorski J."/>
            <person name="Jando M."/>
            <person name="Lapidus A."/>
            <person name="Nolan M."/>
            <person name="Lucas S."/>
            <person name="Del Rio T.G."/>
            <person name="Tice H."/>
            <person name="Copeland A."/>
            <person name="Cheng J.F."/>
            <person name="Chen F."/>
            <person name="Bruce D."/>
            <person name="Goodwin L."/>
            <person name="Pitluck S."/>
            <person name="Mavromatis K."/>
            <person name="Ovchinnikova G."/>
            <person name="Pati A."/>
            <person name="Chen A."/>
            <person name="Palaniappan K."/>
            <person name="Land M."/>
            <person name="Hauser L."/>
            <person name="Chang Y.J."/>
            <person name="Jeffries C.D."/>
            <person name="Chain P."/>
            <person name="Saunders E."/>
            <person name="Han C."/>
            <person name="Detter J.C."/>
            <person name="Brettin T."/>
            <person name="Rohde M."/>
            <person name="Goker M."/>
            <person name="Bristow J."/>
            <person name="Eisen J.A."/>
            <person name="Markowitz V."/>
            <person name="Hugenholtz P."/>
            <person name="Klenk H.P."/>
            <person name="Kyrpides N.C."/>
        </authorList>
    </citation>
    <scope>NUCLEOTIDE SEQUENCE [LARGE SCALE GENOMIC DNA]</scope>
    <source>
        <strain evidence="3">ATCC 25592 / DSM 43247 / BCRC 13721 / JCM 3198 / KCTC 3076 / NBRC 16047 / NCTC 10667</strain>
    </source>
</reference>
<protein>
    <submittedName>
        <fullName evidence="2">Uncharacterized protein</fullName>
    </submittedName>
</protein>
<keyword evidence="3" id="KW-1185">Reference proteome</keyword>
<dbReference type="AlphaFoldDB" id="D0LBW6"/>
<dbReference type="STRING" id="526226.Gbro_3148"/>
<keyword evidence="1" id="KW-0472">Membrane</keyword>
<evidence type="ECO:0000256" key="1">
    <source>
        <dbReference type="SAM" id="Phobius"/>
    </source>
</evidence>
<sequence length="196" mass="21252">MSLAGSAAPSSTVSRRGRTPVFLGLVLWLVAIAYFLLPVTVWVFDAVILAVMWMFGIAGIICVAIGAICRHRVVAGVVAVTVMVLITAAVGQWWSLSPRGWFATHRTLYERALRVEPGDGYYGRALPWHLRFLTVNGRVSGRGDIRFFPLWIGVPDDAGGYLHTSGRSPAGVDMYGMPCTNPVALGGDWWMCGVKG</sequence>
<proteinExistence type="predicted"/>
<dbReference type="Proteomes" id="UP000001219">
    <property type="component" value="Chromosome"/>
</dbReference>
<dbReference type="EMBL" id="CP001802">
    <property type="protein sequence ID" value="ACY22353.1"/>
    <property type="molecule type" value="Genomic_DNA"/>
</dbReference>
<feature type="transmembrane region" description="Helical" evidence="1">
    <location>
        <begin position="21"/>
        <end position="41"/>
    </location>
</feature>
<name>D0LBW6_GORB4</name>
<keyword evidence="1" id="KW-0812">Transmembrane</keyword>